<feature type="domain" description="Major facilitator superfamily (MFS) profile" evidence="8">
    <location>
        <begin position="54"/>
        <end position="444"/>
    </location>
</feature>
<gene>
    <name evidence="9" type="ORF">EPA93_28995</name>
</gene>
<dbReference type="AlphaFoldDB" id="A0A4P6JVU6"/>
<feature type="transmembrane region" description="Helical" evidence="7">
    <location>
        <begin position="92"/>
        <end position="112"/>
    </location>
</feature>
<dbReference type="OrthoDB" id="145388at2"/>
<dbReference type="PANTHER" id="PTHR23513">
    <property type="entry name" value="INTEGRAL MEMBRANE EFFLUX PROTEIN-RELATED"/>
    <property type="match status" value="1"/>
</dbReference>
<dbReference type="GO" id="GO:0022857">
    <property type="term" value="F:transmembrane transporter activity"/>
    <property type="evidence" value="ECO:0007669"/>
    <property type="project" value="InterPro"/>
</dbReference>
<evidence type="ECO:0000259" key="8">
    <source>
        <dbReference type="PROSITE" id="PS50850"/>
    </source>
</evidence>
<feature type="transmembrane region" description="Helical" evidence="7">
    <location>
        <begin position="55"/>
        <end position="80"/>
    </location>
</feature>
<name>A0A4P6JVU6_KTERU</name>
<dbReference type="Pfam" id="PF05977">
    <property type="entry name" value="MFS_3"/>
    <property type="match status" value="1"/>
</dbReference>
<feature type="transmembrane region" description="Helical" evidence="7">
    <location>
        <begin position="268"/>
        <end position="291"/>
    </location>
</feature>
<evidence type="ECO:0000313" key="10">
    <source>
        <dbReference type="Proteomes" id="UP000290365"/>
    </source>
</evidence>
<feature type="transmembrane region" description="Helical" evidence="7">
    <location>
        <begin position="331"/>
        <end position="348"/>
    </location>
</feature>
<keyword evidence="10" id="KW-1185">Reference proteome</keyword>
<dbReference type="SUPFAM" id="SSF103473">
    <property type="entry name" value="MFS general substrate transporter"/>
    <property type="match status" value="1"/>
</dbReference>
<evidence type="ECO:0000313" key="9">
    <source>
        <dbReference type="EMBL" id="QBD79799.1"/>
    </source>
</evidence>
<feature type="transmembrane region" description="Helical" evidence="7">
    <location>
        <begin position="119"/>
        <end position="141"/>
    </location>
</feature>
<evidence type="ECO:0000256" key="5">
    <source>
        <dbReference type="ARBA" id="ARBA00022989"/>
    </source>
</evidence>
<dbReference type="CDD" id="cd06173">
    <property type="entry name" value="MFS_MefA_like"/>
    <property type="match status" value="1"/>
</dbReference>
<keyword evidence="2" id="KW-0813">Transport</keyword>
<evidence type="ECO:0000256" key="7">
    <source>
        <dbReference type="SAM" id="Phobius"/>
    </source>
</evidence>
<sequence length="444" mass="48795">MARFRSDREHAPFCLYPLISFYAHDGANFMSTTSDTTKDTSSPRTLRPLWRNRDYVLLVSGQAVSSVGSQVSLVAFPLMLFALTHSALQTGLIAALRALPYALITLPAGVLVDRWDRKQIMIVADFGRALALGSIPLALWLGHLTYVQLYLVSLVEGTLYVFATLAESASLPHVVEPEQIPMASGQDQLINSTASLIGPALGPILYSIGQAIPFLADAISYMASVISLFFVRIRFQDERSPKQSTAKSLWTDTKEGIAWLWHNPLIRFLAILTFGLITPCYGYLLILIVLAQGMHTSSLVMGLIFAGEGVGSIIGSLIAGPLYRRLGFRKLLIGTAWIWAIFWLLYALAPNPLLLGIVNAVSFTVVPVYMVVQYSYRAAVIPDQLWGRVNSVFRLIAFSSQPLGIALTGFLVQWIGPVYTVLLLFVPQGIMCVIATFSKHIRNA</sequence>
<evidence type="ECO:0000256" key="2">
    <source>
        <dbReference type="ARBA" id="ARBA00022448"/>
    </source>
</evidence>
<keyword evidence="6 7" id="KW-0472">Membrane</keyword>
<keyword evidence="3" id="KW-1003">Cell membrane</keyword>
<dbReference type="InterPro" id="IPR010290">
    <property type="entry name" value="TM_effector"/>
</dbReference>
<dbReference type="InterPro" id="IPR036259">
    <property type="entry name" value="MFS_trans_sf"/>
</dbReference>
<dbReference type="PANTHER" id="PTHR23513:SF6">
    <property type="entry name" value="MAJOR FACILITATOR SUPERFAMILY ASSOCIATED DOMAIN-CONTAINING PROTEIN"/>
    <property type="match status" value="1"/>
</dbReference>
<reference evidence="9 10" key="1">
    <citation type="submission" date="2019-01" db="EMBL/GenBank/DDBJ databases">
        <title>Ktedonosporobacter rubrisoli SCAWS-G2.</title>
        <authorList>
            <person name="Huang Y."/>
            <person name="Yan B."/>
        </authorList>
    </citation>
    <scope>NUCLEOTIDE SEQUENCE [LARGE SCALE GENOMIC DNA]</scope>
    <source>
        <strain evidence="9 10">SCAWS-G2</strain>
    </source>
</reference>
<dbReference type="InterPro" id="IPR020846">
    <property type="entry name" value="MFS_dom"/>
</dbReference>
<feature type="transmembrane region" description="Helical" evidence="7">
    <location>
        <begin position="418"/>
        <end position="437"/>
    </location>
</feature>
<evidence type="ECO:0000256" key="6">
    <source>
        <dbReference type="ARBA" id="ARBA00023136"/>
    </source>
</evidence>
<dbReference type="GO" id="GO:0005886">
    <property type="term" value="C:plasma membrane"/>
    <property type="evidence" value="ECO:0007669"/>
    <property type="project" value="UniProtKB-SubCell"/>
</dbReference>
<feature type="transmembrane region" description="Helical" evidence="7">
    <location>
        <begin position="297"/>
        <end position="319"/>
    </location>
</feature>
<accession>A0A4P6JVU6</accession>
<dbReference type="PROSITE" id="PS50850">
    <property type="entry name" value="MFS"/>
    <property type="match status" value="1"/>
</dbReference>
<evidence type="ECO:0000256" key="3">
    <source>
        <dbReference type="ARBA" id="ARBA00022475"/>
    </source>
</evidence>
<feature type="transmembrane region" description="Helical" evidence="7">
    <location>
        <begin position="214"/>
        <end position="233"/>
    </location>
</feature>
<comment type="subcellular location">
    <subcellularLocation>
        <location evidence="1">Cell membrane</location>
        <topology evidence="1">Multi-pass membrane protein</topology>
    </subcellularLocation>
</comment>
<keyword evidence="4 7" id="KW-0812">Transmembrane</keyword>
<dbReference type="KEGG" id="kbs:EPA93_28995"/>
<evidence type="ECO:0000256" key="4">
    <source>
        <dbReference type="ARBA" id="ARBA00022692"/>
    </source>
</evidence>
<organism evidence="9 10">
    <name type="scientific">Ktedonosporobacter rubrisoli</name>
    <dbReference type="NCBI Taxonomy" id="2509675"/>
    <lineage>
        <taxon>Bacteria</taxon>
        <taxon>Bacillati</taxon>
        <taxon>Chloroflexota</taxon>
        <taxon>Ktedonobacteria</taxon>
        <taxon>Ktedonobacterales</taxon>
        <taxon>Ktedonosporobacteraceae</taxon>
        <taxon>Ktedonosporobacter</taxon>
    </lineage>
</organism>
<dbReference type="EMBL" id="CP035758">
    <property type="protein sequence ID" value="QBD79799.1"/>
    <property type="molecule type" value="Genomic_DNA"/>
</dbReference>
<dbReference type="Gene3D" id="1.20.1250.20">
    <property type="entry name" value="MFS general substrate transporter like domains"/>
    <property type="match status" value="1"/>
</dbReference>
<keyword evidence="5 7" id="KW-1133">Transmembrane helix</keyword>
<protein>
    <submittedName>
        <fullName evidence="9">MFS transporter</fullName>
    </submittedName>
</protein>
<feature type="transmembrane region" description="Helical" evidence="7">
    <location>
        <begin position="354"/>
        <end position="372"/>
    </location>
</feature>
<dbReference type="Proteomes" id="UP000290365">
    <property type="component" value="Chromosome"/>
</dbReference>
<evidence type="ECO:0000256" key="1">
    <source>
        <dbReference type="ARBA" id="ARBA00004651"/>
    </source>
</evidence>
<proteinExistence type="predicted"/>
<feature type="transmembrane region" description="Helical" evidence="7">
    <location>
        <begin position="392"/>
        <end position="412"/>
    </location>
</feature>